<dbReference type="CDD" id="cd16922">
    <property type="entry name" value="HATPase_EvgS-ArcB-TorS-like"/>
    <property type="match status" value="1"/>
</dbReference>
<dbReference type="PROSITE" id="PS50113">
    <property type="entry name" value="PAC"/>
    <property type="match status" value="1"/>
</dbReference>
<evidence type="ECO:0000256" key="7">
    <source>
        <dbReference type="ARBA" id="ARBA00022840"/>
    </source>
</evidence>
<organism evidence="17">
    <name type="scientific">Gracilinema caldarium</name>
    <dbReference type="NCBI Taxonomy" id="215591"/>
    <lineage>
        <taxon>Bacteria</taxon>
        <taxon>Pseudomonadati</taxon>
        <taxon>Spirochaetota</taxon>
        <taxon>Spirochaetia</taxon>
        <taxon>Spirochaetales</taxon>
        <taxon>Breznakiellaceae</taxon>
        <taxon>Gracilinema</taxon>
    </lineage>
</organism>
<dbReference type="GO" id="GO:0005524">
    <property type="term" value="F:ATP binding"/>
    <property type="evidence" value="ECO:0007669"/>
    <property type="project" value="UniProtKB-KW"/>
</dbReference>
<dbReference type="SUPFAM" id="SSF55874">
    <property type="entry name" value="ATPase domain of HSP90 chaperone/DNA topoisomerase II/histidine kinase"/>
    <property type="match status" value="1"/>
</dbReference>
<dbReference type="InterPro" id="IPR000014">
    <property type="entry name" value="PAS"/>
</dbReference>
<dbReference type="InterPro" id="IPR035965">
    <property type="entry name" value="PAS-like_dom_sf"/>
</dbReference>
<dbReference type="Gene3D" id="3.30.565.10">
    <property type="entry name" value="Histidine kinase-like ATPase, C-terminal domain"/>
    <property type="match status" value="1"/>
</dbReference>
<keyword evidence="8" id="KW-0902">Two-component regulatory system</keyword>
<evidence type="ECO:0000256" key="11">
    <source>
        <dbReference type="PROSITE-ProRule" id="PRU00169"/>
    </source>
</evidence>
<dbReference type="InterPro" id="IPR001789">
    <property type="entry name" value="Sig_transdc_resp-reg_receiver"/>
</dbReference>
<dbReference type="Pfam" id="PF00072">
    <property type="entry name" value="Response_reg"/>
    <property type="match status" value="1"/>
</dbReference>
<dbReference type="FunFam" id="1.10.287.130:FF:000002">
    <property type="entry name" value="Two-component osmosensing histidine kinase"/>
    <property type="match status" value="1"/>
</dbReference>
<feature type="coiled-coil region" evidence="12">
    <location>
        <begin position="163"/>
        <end position="190"/>
    </location>
</feature>
<evidence type="ECO:0000259" key="15">
    <source>
        <dbReference type="PROSITE" id="PS50112"/>
    </source>
</evidence>
<dbReference type="SMART" id="SM00388">
    <property type="entry name" value="HisKA"/>
    <property type="match status" value="1"/>
</dbReference>
<dbReference type="SUPFAM" id="SSF47226">
    <property type="entry name" value="Histidine-containing phosphotransfer domain, HPT domain"/>
    <property type="match status" value="1"/>
</dbReference>
<sequence length="664" mass="73884">MFATIISYGEVSSAGNYQLTDNDSQRVFVGTVGIIRDITLRRKSEDMLRKMYQAVDQSPAAILIINTDLAIEYVNPAFFSMTGSGPEQAIGNKLLDYFSTTADPNTYEDLLSSIWAGIDWKGELRCNRNNGDPFWCSLSISAIRNPSGTITHFLCIMEDITRRRTLDEMLKSAKEAAEAANKAKSEFLANMGHEIRTPLAGIISLSEVLLTDNPRQDQYDRIKAIQASSQSLLAILNDLLDLSKIEARAVELYKENFALKETIDTLLLPFKAQAEEKGLSFQYSIDDGGFPTINADRIKINRIISNLVSNAIKFTESGQVSVHCAIRAKDNMPGLFVSVRDTGIGISGMDQQKLFKHFTQLSSKLNKKSQGTGLGLAISKELAVKMGGDITFDSIPDQGSTFYFYTPVGAATGIPLDTDEFNYVARKKLSILVAEDNPVNRDYLHYFLKKAGHQVEVAEDGLVAIQKLEKGDFDLILMDLQMPGMDGIAAASTIRSYTGLNYDPRITIIAMTAYTESELGQEQGLSDFDASVSKPFNATTLLNLIDTIMTKKEYFDINRLKRHYVSSQDEFRRLLLIASQDLPKHMEQFKAYHEAGHHTEAAESLHGVVSILSALGSIRGLQLVKRYRRAVQEHNQEALEEDANDILRETLGIRRQIQHALGEL</sequence>
<dbReference type="CDD" id="cd17546">
    <property type="entry name" value="REC_hyHK_CKI1_RcsC-like"/>
    <property type="match status" value="1"/>
</dbReference>
<dbReference type="Pfam" id="PF00512">
    <property type="entry name" value="HisKA"/>
    <property type="match status" value="1"/>
</dbReference>
<evidence type="ECO:0000259" key="16">
    <source>
        <dbReference type="PROSITE" id="PS50113"/>
    </source>
</evidence>
<dbReference type="InterPro" id="IPR003661">
    <property type="entry name" value="HisK_dim/P_dom"/>
</dbReference>
<dbReference type="Gene3D" id="1.10.287.130">
    <property type="match status" value="1"/>
</dbReference>
<evidence type="ECO:0000256" key="6">
    <source>
        <dbReference type="ARBA" id="ARBA00022777"/>
    </source>
</evidence>
<dbReference type="InterPro" id="IPR011006">
    <property type="entry name" value="CheY-like_superfamily"/>
</dbReference>
<comment type="subunit">
    <text evidence="9">At low DSF concentrations, interacts with RpfF.</text>
</comment>
<protein>
    <recommendedName>
        <fullName evidence="10">Sensory/regulatory protein RpfC</fullName>
        <ecNumber evidence="2">2.7.13.3</ecNumber>
    </recommendedName>
</protein>
<dbReference type="InterPro" id="IPR000700">
    <property type="entry name" value="PAS-assoc_C"/>
</dbReference>
<keyword evidence="7" id="KW-0067">ATP-binding</keyword>
<keyword evidence="4" id="KW-0808">Transferase</keyword>
<dbReference type="SMART" id="SM00387">
    <property type="entry name" value="HATPase_c"/>
    <property type="match status" value="1"/>
</dbReference>
<accession>A0A7C3EGQ1</accession>
<dbReference type="PRINTS" id="PR00344">
    <property type="entry name" value="BCTRLSENSOR"/>
</dbReference>
<dbReference type="SMART" id="SM00448">
    <property type="entry name" value="REC"/>
    <property type="match status" value="1"/>
</dbReference>
<dbReference type="PANTHER" id="PTHR43047">
    <property type="entry name" value="TWO-COMPONENT HISTIDINE PROTEIN KINASE"/>
    <property type="match status" value="1"/>
</dbReference>
<dbReference type="EC" id="2.7.13.3" evidence="2"/>
<dbReference type="InterPro" id="IPR003594">
    <property type="entry name" value="HATPase_dom"/>
</dbReference>
<comment type="catalytic activity">
    <reaction evidence="1">
        <text>ATP + protein L-histidine = ADP + protein N-phospho-L-histidine.</text>
        <dbReference type="EC" id="2.7.13.3"/>
    </reaction>
</comment>
<feature type="domain" description="PAS" evidence="15">
    <location>
        <begin position="44"/>
        <end position="95"/>
    </location>
</feature>
<dbReference type="InterPro" id="IPR036641">
    <property type="entry name" value="HPT_dom_sf"/>
</dbReference>
<dbReference type="SMART" id="SM00086">
    <property type="entry name" value="PAC"/>
    <property type="match status" value="1"/>
</dbReference>
<feature type="domain" description="PAC" evidence="16">
    <location>
        <begin position="120"/>
        <end position="172"/>
    </location>
</feature>
<gene>
    <name evidence="17" type="ORF">ENS59_09330</name>
</gene>
<keyword evidence="5" id="KW-0547">Nucleotide-binding</keyword>
<dbReference type="InterPro" id="IPR036890">
    <property type="entry name" value="HATPase_C_sf"/>
</dbReference>
<dbReference type="InterPro" id="IPR001610">
    <property type="entry name" value="PAC"/>
</dbReference>
<dbReference type="CDD" id="cd00082">
    <property type="entry name" value="HisKA"/>
    <property type="match status" value="1"/>
</dbReference>
<dbReference type="SUPFAM" id="SSF52172">
    <property type="entry name" value="CheY-like"/>
    <property type="match status" value="1"/>
</dbReference>
<dbReference type="SUPFAM" id="SSF55785">
    <property type="entry name" value="PYP-like sensor domain (PAS domain)"/>
    <property type="match status" value="1"/>
</dbReference>
<feature type="modified residue" description="4-aspartylphosphate" evidence="11">
    <location>
        <position position="479"/>
    </location>
</feature>
<dbReference type="FunFam" id="3.30.565.10:FF:000010">
    <property type="entry name" value="Sensor histidine kinase RcsC"/>
    <property type="match status" value="1"/>
</dbReference>
<feature type="domain" description="Response regulatory" evidence="14">
    <location>
        <begin position="430"/>
        <end position="549"/>
    </location>
</feature>
<name>A0A7C3EGQ1_9SPIR</name>
<evidence type="ECO:0000256" key="8">
    <source>
        <dbReference type="ARBA" id="ARBA00023012"/>
    </source>
</evidence>
<dbReference type="Pfam" id="PF13426">
    <property type="entry name" value="PAS_9"/>
    <property type="match status" value="1"/>
</dbReference>
<dbReference type="InterPro" id="IPR004358">
    <property type="entry name" value="Sig_transdc_His_kin-like_C"/>
</dbReference>
<dbReference type="SUPFAM" id="SSF47384">
    <property type="entry name" value="Homodimeric domain of signal transducing histidine kinase"/>
    <property type="match status" value="1"/>
</dbReference>
<evidence type="ECO:0000256" key="10">
    <source>
        <dbReference type="ARBA" id="ARBA00068150"/>
    </source>
</evidence>
<keyword evidence="3 11" id="KW-0597">Phosphoprotein</keyword>
<dbReference type="GO" id="GO:0000155">
    <property type="term" value="F:phosphorelay sensor kinase activity"/>
    <property type="evidence" value="ECO:0007669"/>
    <property type="project" value="InterPro"/>
</dbReference>
<reference evidence="17" key="1">
    <citation type="journal article" date="2020" name="mSystems">
        <title>Genome- and Community-Level Interaction Insights into Carbon Utilization and Element Cycling Functions of Hydrothermarchaeota in Hydrothermal Sediment.</title>
        <authorList>
            <person name="Zhou Z."/>
            <person name="Liu Y."/>
            <person name="Xu W."/>
            <person name="Pan J."/>
            <person name="Luo Z.H."/>
            <person name="Li M."/>
        </authorList>
    </citation>
    <scope>NUCLEOTIDE SEQUENCE [LARGE SCALE GENOMIC DNA]</scope>
    <source>
        <strain evidence="17">SpSt-503</strain>
    </source>
</reference>
<dbReference type="SMART" id="SM00091">
    <property type="entry name" value="PAS"/>
    <property type="match status" value="1"/>
</dbReference>
<evidence type="ECO:0000256" key="1">
    <source>
        <dbReference type="ARBA" id="ARBA00000085"/>
    </source>
</evidence>
<dbReference type="InterPro" id="IPR036097">
    <property type="entry name" value="HisK_dim/P_sf"/>
</dbReference>
<evidence type="ECO:0000256" key="4">
    <source>
        <dbReference type="ARBA" id="ARBA00022679"/>
    </source>
</evidence>
<proteinExistence type="predicted"/>
<evidence type="ECO:0000256" key="2">
    <source>
        <dbReference type="ARBA" id="ARBA00012438"/>
    </source>
</evidence>
<evidence type="ECO:0000256" key="12">
    <source>
        <dbReference type="SAM" id="Coils"/>
    </source>
</evidence>
<keyword evidence="12" id="KW-0175">Coiled coil</keyword>
<feature type="domain" description="Histidine kinase" evidence="13">
    <location>
        <begin position="190"/>
        <end position="410"/>
    </location>
</feature>
<evidence type="ECO:0000313" key="17">
    <source>
        <dbReference type="EMBL" id="HFH29695.1"/>
    </source>
</evidence>
<dbReference type="Gene3D" id="3.40.50.2300">
    <property type="match status" value="1"/>
</dbReference>
<dbReference type="Gene3D" id="3.30.450.20">
    <property type="entry name" value="PAS domain"/>
    <property type="match status" value="1"/>
</dbReference>
<keyword evidence="6" id="KW-0418">Kinase</keyword>
<dbReference type="EMBL" id="DSVL01000285">
    <property type="protein sequence ID" value="HFH29695.1"/>
    <property type="molecule type" value="Genomic_DNA"/>
</dbReference>
<dbReference type="PROSITE" id="PS50109">
    <property type="entry name" value="HIS_KIN"/>
    <property type="match status" value="1"/>
</dbReference>
<evidence type="ECO:0000256" key="5">
    <source>
        <dbReference type="ARBA" id="ARBA00022741"/>
    </source>
</evidence>
<dbReference type="NCBIfam" id="TIGR00229">
    <property type="entry name" value="sensory_box"/>
    <property type="match status" value="1"/>
</dbReference>
<comment type="caution">
    <text evidence="17">The sequence shown here is derived from an EMBL/GenBank/DDBJ whole genome shotgun (WGS) entry which is preliminary data.</text>
</comment>
<dbReference type="PROSITE" id="PS50112">
    <property type="entry name" value="PAS"/>
    <property type="match status" value="1"/>
</dbReference>
<evidence type="ECO:0000256" key="3">
    <source>
        <dbReference type="ARBA" id="ARBA00022553"/>
    </source>
</evidence>
<evidence type="ECO:0000256" key="9">
    <source>
        <dbReference type="ARBA" id="ARBA00064003"/>
    </source>
</evidence>
<evidence type="ECO:0000259" key="13">
    <source>
        <dbReference type="PROSITE" id="PS50109"/>
    </source>
</evidence>
<dbReference type="AlphaFoldDB" id="A0A7C3EGQ1"/>
<dbReference type="PROSITE" id="PS50110">
    <property type="entry name" value="RESPONSE_REGULATORY"/>
    <property type="match status" value="1"/>
</dbReference>
<dbReference type="Pfam" id="PF02518">
    <property type="entry name" value="HATPase_c"/>
    <property type="match status" value="1"/>
</dbReference>
<dbReference type="InterPro" id="IPR005467">
    <property type="entry name" value="His_kinase_dom"/>
</dbReference>
<dbReference type="CDD" id="cd00130">
    <property type="entry name" value="PAS"/>
    <property type="match status" value="1"/>
</dbReference>
<evidence type="ECO:0000259" key="14">
    <source>
        <dbReference type="PROSITE" id="PS50110"/>
    </source>
</evidence>
<dbReference type="PANTHER" id="PTHR43047:SF78">
    <property type="entry name" value="SENSORY_REGULATORY PROTEIN RPFC"/>
    <property type="match status" value="1"/>
</dbReference>